<evidence type="ECO:0000259" key="2">
    <source>
        <dbReference type="SMART" id="SM00327"/>
    </source>
</evidence>
<organism evidence="3 4">
    <name type="scientific">Brevibacterium samyangense</name>
    <dbReference type="NCBI Taxonomy" id="366888"/>
    <lineage>
        <taxon>Bacteria</taxon>
        <taxon>Bacillati</taxon>
        <taxon>Actinomycetota</taxon>
        <taxon>Actinomycetes</taxon>
        <taxon>Micrococcales</taxon>
        <taxon>Brevibacteriaceae</taxon>
        <taxon>Brevibacterium</taxon>
    </lineage>
</organism>
<evidence type="ECO:0000313" key="4">
    <source>
        <dbReference type="Proteomes" id="UP001500755"/>
    </source>
</evidence>
<comment type="caution">
    <text evidence="3">The sequence shown here is derived from an EMBL/GenBank/DDBJ whole genome shotgun (WGS) entry which is preliminary data.</text>
</comment>
<feature type="transmembrane region" description="Helical" evidence="1">
    <location>
        <begin position="309"/>
        <end position="329"/>
    </location>
</feature>
<proteinExistence type="predicted"/>
<keyword evidence="4" id="KW-1185">Reference proteome</keyword>
<keyword evidence="1" id="KW-1133">Transmembrane helix</keyword>
<dbReference type="InterPro" id="IPR002035">
    <property type="entry name" value="VWF_A"/>
</dbReference>
<dbReference type="Gene3D" id="3.40.50.410">
    <property type="entry name" value="von Willebrand factor, type A domain"/>
    <property type="match status" value="1"/>
</dbReference>
<protein>
    <submittedName>
        <fullName evidence="3">VWA domain-containing protein</fullName>
    </submittedName>
</protein>
<gene>
    <name evidence="3" type="ORF">GCM10009755_27120</name>
</gene>
<evidence type="ECO:0000256" key="1">
    <source>
        <dbReference type="SAM" id="Phobius"/>
    </source>
</evidence>
<name>A0ABN2TN35_9MICO</name>
<dbReference type="Pfam" id="PF13519">
    <property type="entry name" value="VWA_2"/>
    <property type="match status" value="1"/>
</dbReference>
<accession>A0ABN2TN35</accession>
<feature type="domain" description="VWFA" evidence="2">
    <location>
        <begin position="98"/>
        <end position="293"/>
    </location>
</feature>
<keyword evidence="1" id="KW-0472">Membrane</keyword>
<dbReference type="Proteomes" id="UP001500755">
    <property type="component" value="Unassembled WGS sequence"/>
</dbReference>
<reference evidence="3 4" key="1">
    <citation type="journal article" date="2019" name="Int. J. Syst. Evol. Microbiol.">
        <title>The Global Catalogue of Microorganisms (GCM) 10K type strain sequencing project: providing services to taxonomists for standard genome sequencing and annotation.</title>
        <authorList>
            <consortium name="The Broad Institute Genomics Platform"/>
            <consortium name="The Broad Institute Genome Sequencing Center for Infectious Disease"/>
            <person name="Wu L."/>
            <person name="Ma J."/>
        </authorList>
    </citation>
    <scope>NUCLEOTIDE SEQUENCE [LARGE SCALE GENOMIC DNA]</scope>
    <source>
        <strain evidence="3 4">JCM 14546</strain>
    </source>
</reference>
<dbReference type="EMBL" id="BAAANO010000033">
    <property type="protein sequence ID" value="GAA2014030.1"/>
    <property type="molecule type" value="Genomic_DNA"/>
</dbReference>
<feature type="transmembrane region" description="Helical" evidence="1">
    <location>
        <begin position="6"/>
        <end position="29"/>
    </location>
</feature>
<dbReference type="InterPro" id="IPR036465">
    <property type="entry name" value="vWFA_dom_sf"/>
</dbReference>
<keyword evidence="1" id="KW-0812">Transmembrane</keyword>
<evidence type="ECO:0000313" key="3">
    <source>
        <dbReference type="EMBL" id="GAA2014030.1"/>
    </source>
</evidence>
<sequence>MVMTGFPHFLFWWVSLVLLALAVLAVWLLSRPGRPSEGNVPVAHLDRLTALPAFARRRARLLLGAVSALVVVGLTAVMALIGIARPSWTESITPEKNTRDVMLCLDASGSMMPYDAQIIDSYLEMLASFDGERIGMTVFNQSAIMVFPLTDDYDMVTEYLEEAQRGFETGGLEGTDFFDGTVDMNAPGSSLIGDGLASCLDNFDHDGEPRSRSVVFATDNQVGGQQLFTVEEGGEMAKENGIRIYTLYPDTFWKGPEVEELEDAATTSGGAHFEMTGADAADGIVRAVQEQEAQLTDDDPVVVVHDEPVPWLVLSFVGALGILVLAWRFRL</sequence>
<dbReference type="SUPFAM" id="SSF53300">
    <property type="entry name" value="vWA-like"/>
    <property type="match status" value="1"/>
</dbReference>
<feature type="transmembrane region" description="Helical" evidence="1">
    <location>
        <begin position="61"/>
        <end position="84"/>
    </location>
</feature>
<dbReference type="SMART" id="SM00327">
    <property type="entry name" value="VWA"/>
    <property type="match status" value="1"/>
</dbReference>